<gene>
    <name evidence="1" type="ORF">QNI16_07340</name>
</gene>
<dbReference type="Gene3D" id="2.60.40.740">
    <property type="match status" value="2"/>
</dbReference>
<dbReference type="RefSeq" id="WP_313976865.1">
    <property type="nucleotide sequence ID" value="NZ_JASJOS010000003.1"/>
</dbReference>
<evidence type="ECO:0000313" key="2">
    <source>
        <dbReference type="Proteomes" id="UP001241110"/>
    </source>
</evidence>
<protein>
    <submittedName>
        <fullName evidence="1">SprB repeat-containing protein</fullName>
    </submittedName>
</protein>
<sequence length="713" mass="79521">MAIVAELKLKVVGTIAPSGIFALSVKGQRFEFKRSIVAQAQPGSTYLFWTDEQLELAMKARFGSDVIVTKSSNEILLAANDFGWNFAVLQNDFGAGIQILENFDSEGESFQVTVNPTNVTVKGGNDGTIILTPSGGNTPYSYKWDDGPTTATRNTLVAGVYYCTVTEGSGVKRYIRVPIFEPDYSPITITGNTFHVQCYGKATGWIQIFLVQGGNGNYTYKWADGVITKDRTNLRAGIYTLTVTDSLGNTTSKSFEVKSNPEIKIVATVNEDNVTLQVSGGIATNGYTYLWNDGVTTKDRTNLAPGSYVVTVTDSIGCKQQATVKVQSFQFFFSKNPIPLQLIAELPEAKPNLTFLCEVWIEKEYLSEDFTKVAVLEQPADSNGSTIFEVQTILDAQLKPYFPEGKETILSRADSVFKRFYLRYTEKFGTPPAEGAYTQADIRYVILGGLSFEEYARNTFFSSYLPTVKPFFTWEPVRKNVFADQLEYLFYMPDSFALGTFQVNCQVTYSDNTIDTFTAFTATDVKRYELYCIPAGYTELGLAARQPEKQVDSWQIWISSNSQVISEVRYYTLNTNYTKRRRYFLYLNSLGGYNTLCCAGKAIQELEPKSINLEKILPVVYKSSSGEISSVRKYAEQSLKITTAALTPEQLQAFTDFVISESIILYRPGRTPYSYIGGVLDTKTIKVVDESETNNSVSFEFTLPTVSSYTPDL</sequence>
<dbReference type="InterPro" id="IPR025667">
    <property type="entry name" value="SprB_repeat"/>
</dbReference>
<name>A0AAE3QPE9_9BACT</name>
<dbReference type="AlphaFoldDB" id="A0AAE3QPE9"/>
<dbReference type="Proteomes" id="UP001241110">
    <property type="component" value="Unassembled WGS sequence"/>
</dbReference>
<reference evidence="1" key="1">
    <citation type="submission" date="2023-05" db="EMBL/GenBank/DDBJ databases">
        <authorList>
            <person name="Zhang X."/>
        </authorList>
    </citation>
    <scope>NUCLEOTIDE SEQUENCE</scope>
    <source>
        <strain evidence="1">YF14B1</strain>
    </source>
</reference>
<comment type="caution">
    <text evidence="1">The sequence shown here is derived from an EMBL/GenBank/DDBJ whole genome shotgun (WGS) entry which is preliminary data.</text>
</comment>
<dbReference type="Pfam" id="PF13573">
    <property type="entry name" value="SprB"/>
    <property type="match status" value="2"/>
</dbReference>
<dbReference type="EMBL" id="JASJOS010000003">
    <property type="protein sequence ID" value="MDJ1480293.1"/>
    <property type="molecule type" value="Genomic_DNA"/>
</dbReference>
<organism evidence="1 2">
    <name type="scientific">Xanthocytophaga flava</name>
    <dbReference type="NCBI Taxonomy" id="3048013"/>
    <lineage>
        <taxon>Bacteria</taxon>
        <taxon>Pseudomonadati</taxon>
        <taxon>Bacteroidota</taxon>
        <taxon>Cytophagia</taxon>
        <taxon>Cytophagales</taxon>
        <taxon>Rhodocytophagaceae</taxon>
        <taxon>Xanthocytophaga</taxon>
    </lineage>
</organism>
<evidence type="ECO:0000313" key="1">
    <source>
        <dbReference type="EMBL" id="MDJ1480293.1"/>
    </source>
</evidence>
<accession>A0AAE3QPE9</accession>
<proteinExistence type="predicted"/>